<protein>
    <submittedName>
        <fullName evidence="2">Choice-of-anchor D domain-containing protein</fullName>
    </submittedName>
</protein>
<dbReference type="InterPro" id="IPR013783">
    <property type="entry name" value="Ig-like_fold"/>
</dbReference>
<dbReference type="RefSeq" id="WP_187223956.1">
    <property type="nucleotide sequence ID" value="NZ_JABVED010000021.1"/>
</dbReference>
<reference evidence="2 3" key="1">
    <citation type="submission" date="2020-06" db="EMBL/GenBank/DDBJ databases">
        <title>Actinokineospora xiongansis sp. nov., isolated from soil of Baiyangdian.</title>
        <authorList>
            <person name="Zhang X."/>
        </authorList>
    </citation>
    <scope>NUCLEOTIDE SEQUENCE [LARGE SCALE GENOMIC DNA]</scope>
    <source>
        <strain evidence="2 3">HBU206404</strain>
    </source>
</reference>
<comment type="caution">
    <text evidence="2">The sequence shown here is derived from an EMBL/GenBank/DDBJ whole genome shotgun (WGS) entry which is preliminary data.</text>
</comment>
<evidence type="ECO:0000313" key="2">
    <source>
        <dbReference type="EMBL" id="MBC6450872.1"/>
    </source>
</evidence>
<evidence type="ECO:0000313" key="3">
    <source>
        <dbReference type="Proteomes" id="UP000734823"/>
    </source>
</evidence>
<feature type="region of interest" description="Disordered" evidence="1">
    <location>
        <begin position="659"/>
        <end position="689"/>
    </location>
</feature>
<organism evidence="2 3">
    <name type="scientific">Actinokineospora xionganensis</name>
    <dbReference type="NCBI Taxonomy" id="2684470"/>
    <lineage>
        <taxon>Bacteria</taxon>
        <taxon>Bacillati</taxon>
        <taxon>Actinomycetota</taxon>
        <taxon>Actinomycetes</taxon>
        <taxon>Pseudonocardiales</taxon>
        <taxon>Pseudonocardiaceae</taxon>
        <taxon>Actinokineospora</taxon>
    </lineage>
</organism>
<gene>
    <name evidence="2" type="ORF">GPZ80_27295</name>
</gene>
<dbReference type="EMBL" id="JABVED010000021">
    <property type="protein sequence ID" value="MBC6450872.1"/>
    <property type="molecule type" value="Genomic_DNA"/>
</dbReference>
<dbReference type="Gene3D" id="2.60.40.10">
    <property type="entry name" value="Immunoglobulins"/>
    <property type="match status" value="1"/>
</dbReference>
<proteinExistence type="predicted"/>
<name>A0ABR7LDZ9_9PSEU</name>
<accession>A0ABR7LDZ9</accession>
<sequence>MAPAAAAGGPPAAPHTALTVHFEGWGYIDGNFSYEPSRNTVNVLQQTANGYAFQMQASRDSHTNWHSIDLSPAKGIRFTAGESYSTVTHWEPQDSVTVLNIRGDGQSCSGTGTLKVLEAVYDDATGNFTAFAATYSAKCSGVNQVATGEIRFQSSLDYRAADSWDPYRVRFGSQAVGLTGSPLKVTVEANGTLPTTFGAASLSGSSPGSFAIASNTCSGNVLSYGQKCELTFTATAPAVGDHNALLTLVEDSVGGKITRLLDVTGYVDDRGTYYPLSPHRVLDTRNGTNAPVARVAGGQELRLQLPSHVAAAGSTVVINVTVADALASGHISIYPTGVPRPTVSSLNYKHGWTGANSVTVKLGADGAINLYNSGGSVHLIADLNGYYAKDRTCCNSYTGGQYHPLANPGRLVDTREWGVGRVPADYYIKAIASWGATINPKIRAFAVNITATDPVTSGYLSAWSGYNGTAPSTSTLNYTRGATVSNFAVVPTMPCEDCGSLTGAPSIAVYTNNDSHIIVDIVGVYDDGSLPDGLRFDPVVPTRIADTRIGQGWPAALGAAATATVVTPDTIAGPDTRALATNVTAVQPTASTYLTVWPAGEDGVSRPGTSNLNPAAGSIVPNAVQTMVGPGNGFHVYNNAGSTNFLVDVVGTFYRYPQSKPVGPSVQSAESARDLGTPKAEPMIRFHRA</sequence>
<dbReference type="NCBIfam" id="NF012200">
    <property type="entry name" value="choice_anch_D"/>
    <property type="match status" value="1"/>
</dbReference>
<dbReference type="Proteomes" id="UP000734823">
    <property type="component" value="Unassembled WGS sequence"/>
</dbReference>
<keyword evidence="3" id="KW-1185">Reference proteome</keyword>
<evidence type="ECO:0000256" key="1">
    <source>
        <dbReference type="SAM" id="MobiDB-lite"/>
    </source>
</evidence>